<dbReference type="InterPro" id="IPR055372">
    <property type="entry name" value="CBM96"/>
</dbReference>
<dbReference type="EMBL" id="AP026866">
    <property type="protein sequence ID" value="BDS07099.1"/>
    <property type="molecule type" value="Genomic_DNA"/>
</dbReference>
<gene>
    <name evidence="6" type="ORF">NT6N_21390</name>
</gene>
<proteinExistence type="predicted"/>
<sequence>MLVGSRQLLFSKRGSISDKDAITLCIHPESSLFAKKMMGYIFSTFLCENNIFRLMHNREMSAHIGRPTFLTQKPTSNTTIMKTILTTMACATVLASSSQAANIALSATADTTLIQNFANGNYGGRTEVLIGPTGSSQQRAGLVLFDTSSLAGATINSMTLRFVLFRTAATGTWEVNMLREGNAGWVEGTEVGGTVEAGTATWNHRANPGTSWLGGNSGARLGTDIYGSMGSFTLTSGTDLVDDVIDTPLTVGGTGFTDLTALVDHWNTGSNNAGFQIYGGGAGNTQWGFDSKEGTGAAQLIIDYTPVPEPSSIALLGLGGLALLLRRRK</sequence>
<keyword evidence="3" id="KW-0732">Signal</keyword>
<keyword evidence="2" id="KW-0964">Secreted</keyword>
<dbReference type="KEGG" id="osu:NT6N_21390"/>
<evidence type="ECO:0008006" key="7">
    <source>
        <dbReference type="Google" id="ProtNLM"/>
    </source>
</evidence>
<evidence type="ECO:0000256" key="3">
    <source>
        <dbReference type="ARBA" id="ARBA00022729"/>
    </source>
</evidence>
<feature type="domain" description="Ice-binding protein C-terminal" evidence="4">
    <location>
        <begin position="306"/>
        <end position="328"/>
    </location>
</feature>
<evidence type="ECO:0000256" key="1">
    <source>
        <dbReference type="ARBA" id="ARBA00004613"/>
    </source>
</evidence>
<reference evidence="6" key="1">
    <citation type="submission" date="2024-07" db="EMBL/GenBank/DDBJ databases">
        <title>Complete genome sequence of Verrucomicrobiaceae bacterium NT6N.</title>
        <authorList>
            <person name="Huang C."/>
            <person name="Takami H."/>
            <person name="Hamasaki K."/>
        </authorList>
    </citation>
    <scope>NUCLEOTIDE SEQUENCE</scope>
    <source>
        <strain evidence="6">NT6N</strain>
    </source>
</reference>
<dbReference type="NCBIfam" id="NF033679">
    <property type="entry name" value="DNRLRE_dom"/>
    <property type="match status" value="1"/>
</dbReference>
<dbReference type="AlphaFoldDB" id="A0AAT9FMF6"/>
<dbReference type="Pfam" id="PF07589">
    <property type="entry name" value="PEP-CTERM"/>
    <property type="match status" value="1"/>
</dbReference>
<name>A0AAT9FMF6_9BACT</name>
<comment type="subcellular location">
    <subcellularLocation>
        <location evidence="1">Secreted</location>
    </subcellularLocation>
</comment>
<accession>A0AAT9FMF6</accession>
<dbReference type="NCBIfam" id="TIGR02595">
    <property type="entry name" value="PEP_CTERM"/>
    <property type="match status" value="1"/>
</dbReference>
<evidence type="ECO:0000259" key="5">
    <source>
        <dbReference type="Pfam" id="PF24517"/>
    </source>
</evidence>
<evidence type="ECO:0000313" key="6">
    <source>
        <dbReference type="EMBL" id="BDS07099.1"/>
    </source>
</evidence>
<dbReference type="InterPro" id="IPR013424">
    <property type="entry name" value="Ice-binding_C"/>
</dbReference>
<dbReference type="GO" id="GO:0005576">
    <property type="term" value="C:extracellular region"/>
    <property type="evidence" value="ECO:0007669"/>
    <property type="project" value="UniProtKB-SubCell"/>
</dbReference>
<evidence type="ECO:0000259" key="4">
    <source>
        <dbReference type="Pfam" id="PF07589"/>
    </source>
</evidence>
<dbReference type="Pfam" id="PF24517">
    <property type="entry name" value="CBM96"/>
    <property type="match status" value="1"/>
</dbReference>
<evidence type="ECO:0000256" key="2">
    <source>
        <dbReference type="ARBA" id="ARBA00022525"/>
    </source>
</evidence>
<protein>
    <recommendedName>
        <fullName evidence="7">PEP-CTERM protein-sorting domain-containing protein</fullName>
    </recommendedName>
</protein>
<organism evidence="6">
    <name type="scientific">Oceaniferula spumae</name>
    <dbReference type="NCBI Taxonomy" id="2979115"/>
    <lineage>
        <taxon>Bacteria</taxon>
        <taxon>Pseudomonadati</taxon>
        <taxon>Verrucomicrobiota</taxon>
        <taxon>Verrucomicrobiia</taxon>
        <taxon>Verrucomicrobiales</taxon>
        <taxon>Verrucomicrobiaceae</taxon>
        <taxon>Oceaniferula</taxon>
    </lineage>
</organism>
<feature type="domain" description="Carbohydrate-binding module family 96" evidence="5">
    <location>
        <begin position="104"/>
        <end position="188"/>
    </location>
</feature>